<comment type="similarity">
    <text evidence="2">Belongs to the autoinducer-2 exporter (AI-2E) (TC 2.A.86) family.</text>
</comment>
<dbReference type="Pfam" id="PF01594">
    <property type="entry name" value="AI-2E_transport"/>
    <property type="match status" value="1"/>
</dbReference>
<evidence type="ECO:0000256" key="5">
    <source>
        <dbReference type="ARBA" id="ARBA00022692"/>
    </source>
</evidence>
<dbReference type="AlphaFoldDB" id="A0A1X7ND45"/>
<dbReference type="GO" id="GO:0055085">
    <property type="term" value="P:transmembrane transport"/>
    <property type="evidence" value="ECO:0007669"/>
    <property type="project" value="TreeGrafter"/>
</dbReference>
<protein>
    <submittedName>
        <fullName evidence="10">Predicted PurR-regulated permease PerM</fullName>
    </submittedName>
</protein>
<evidence type="ECO:0000256" key="2">
    <source>
        <dbReference type="ARBA" id="ARBA00009773"/>
    </source>
</evidence>
<keyword evidence="3" id="KW-0813">Transport</keyword>
<dbReference type="GO" id="GO:0005886">
    <property type="term" value="C:plasma membrane"/>
    <property type="evidence" value="ECO:0007669"/>
    <property type="project" value="UniProtKB-SubCell"/>
</dbReference>
<feature type="region of interest" description="Disordered" evidence="8">
    <location>
        <begin position="393"/>
        <end position="426"/>
    </location>
</feature>
<dbReference type="EMBL" id="FXBJ01000002">
    <property type="protein sequence ID" value="SMH35567.1"/>
    <property type="molecule type" value="Genomic_DNA"/>
</dbReference>
<feature type="transmembrane region" description="Helical" evidence="9">
    <location>
        <begin position="26"/>
        <end position="43"/>
    </location>
</feature>
<organism evidence="10 11">
    <name type="scientific">Carnobacterium iners</name>
    <dbReference type="NCBI Taxonomy" id="1073423"/>
    <lineage>
        <taxon>Bacteria</taxon>
        <taxon>Bacillati</taxon>
        <taxon>Bacillota</taxon>
        <taxon>Bacilli</taxon>
        <taxon>Lactobacillales</taxon>
        <taxon>Carnobacteriaceae</taxon>
        <taxon>Carnobacterium</taxon>
    </lineage>
</organism>
<keyword evidence="7 9" id="KW-0472">Membrane</keyword>
<gene>
    <name evidence="10" type="ORF">SAMN04488700_1813</name>
</gene>
<comment type="subcellular location">
    <subcellularLocation>
        <location evidence="1">Cell membrane</location>
        <topology evidence="1">Multi-pass membrane protein</topology>
    </subcellularLocation>
</comment>
<keyword evidence="4" id="KW-1003">Cell membrane</keyword>
<feature type="transmembrane region" description="Helical" evidence="9">
    <location>
        <begin position="178"/>
        <end position="204"/>
    </location>
</feature>
<name>A0A1X7ND45_9LACT</name>
<dbReference type="OrthoDB" id="9793390at2"/>
<dbReference type="PANTHER" id="PTHR21716:SF53">
    <property type="entry name" value="PERMEASE PERM-RELATED"/>
    <property type="match status" value="1"/>
</dbReference>
<dbReference type="InterPro" id="IPR002549">
    <property type="entry name" value="AI-2E-like"/>
</dbReference>
<feature type="transmembrane region" description="Helical" evidence="9">
    <location>
        <begin position="94"/>
        <end position="114"/>
    </location>
</feature>
<evidence type="ECO:0000256" key="8">
    <source>
        <dbReference type="SAM" id="MobiDB-lite"/>
    </source>
</evidence>
<keyword evidence="11" id="KW-1185">Reference proteome</keyword>
<dbReference type="PANTHER" id="PTHR21716">
    <property type="entry name" value="TRANSMEMBRANE PROTEIN"/>
    <property type="match status" value="1"/>
</dbReference>
<accession>A0A1X7ND45</accession>
<proteinExistence type="inferred from homology"/>
<evidence type="ECO:0000256" key="4">
    <source>
        <dbReference type="ARBA" id="ARBA00022475"/>
    </source>
</evidence>
<feature type="transmembrane region" description="Helical" evidence="9">
    <location>
        <begin position="267"/>
        <end position="295"/>
    </location>
</feature>
<evidence type="ECO:0000313" key="11">
    <source>
        <dbReference type="Proteomes" id="UP000193435"/>
    </source>
</evidence>
<keyword evidence="6 9" id="KW-1133">Transmembrane helix</keyword>
<evidence type="ECO:0000256" key="3">
    <source>
        <dbReference type="ARBA" id="ARBA00022448"/>
    </source>
</evidence>
<feature type="transmembrane region" description="Helical" evidence="9">
    <location>
        <begin position="333"/>
        <end position="366"/>
    </location>
</feature>
<keyword evidence="5 9" id="KW-0812">Transmembrane</keyword>
<feature type="transmembrane region" description="Helical" evidence="9">
    <location>
        <begin position="239"/>
        <end position="261"/>
    </location>
</feature>
<evidence type="ECO:0000256" key="7">
    <source>
        <dbReference type="ARBA" id="ARBA00023136"/>
    </source>
</evidence>
<evidence type="ECO:0000256" key="1">
    <source>
        <dbReference type="ARBA" id="ARBA00004651"/>
    </source>
</evidence>
<dbReference type="RefSeq" id="WP_085559909.1">
    <property type="nucleotide sequence ID" value="NZ_FOAH01000003.1"/>
</dbReference>
<feature type="transmembrane region" description="Helical" evidence="9">
    <location>
        <begin position="55"/>
        <end position="74"/>
    </location>
</feature>
<evidence type="ECO:0000256" key="6">
    <source>
        <dbReference type="ARBA" id="ARBA00022989"/>
    </source>
</evidence>
<dbReference type="Proteomes" id="UP000193435">
    <property type="component" value="Unassembled WGS sequence"/>
</dbReference>
<feature type="transmembrane region" description="Helical" evidence="9">
    <location>
        <begin position="302"/>
        <end position="321"/>
    </location>
</feature>
<sequence>MQENNNKNTKTDKDSRFIHFWGGKKLVFTLVIFILIALLIMLFNQVSFIFKPLQITFSTIVAPLILAVVFYHLLDPLISWMEKRGLKRKFGTAIVFVLSIVLIGYGIILLVPILSEQISEFVLAFPDYVDALKQRSEEIVSGSIFESYYKNAMNSLDRIVGDVPAKVMDWVGSSSQEIVSVFSTISTVVSVIVTFPVILFFMLADKGKFKPFMMKIIPPIFRDAIQTVSTRISSVVRSYIQGEIIVALSLGVLLFFGYLIIGLDYAFVLATIAAITAIVPFIGATIGIIPALIVAAFTSPGMLLKMAIVWGVGQFVQGNIIEPTIMGKNLKMYPLTIIIVLLVMGNIFGIIGVILGVPLFAMIKVILEYLLEQFKKRYNRYFSEVAGPYDVDRDLAGDTTHYDDVGNVEKDSSDESNEKDKENDSE</sequence>
<evidence type="ECO:0000313" key="10">
    <source>
        <dbReference type="EMBL" id="SMH35567.1"/>
    </source>
</evidence>
<evidence type="ECO:0000256" key="9">
    <source>
        <dbReference type="SAM" id="Phobius"/>
    </source>
</evidence>
<reference evidence="10 11" key="1">
    <citation type="submission" date="2017-04" db="EMBL/GenBank/DDBJ databases">
        <authorList>
            <person name="Afonso C.L."/>
            <person name="Miller P.J."/>
            <person name="Scott M.A."/>
            <person name="Spackman E."/>
            <person name="Goraichik I."/>
            <person name="Dimitrov K.M."/>
            <person name="Suarez D.L."/>
            <person name="Swayne D.E."/>
        </authorList>
    </citation>
    <scope>NUCLEOTIDE SEQUENCE [LARGE SCALE GENOMIC DNA]</scope>
    <source>
        <strain evidence="10 11">LMG26642</strain>
    </source>
</reference>